<proteinExistence type="predicted"/>
<evidence type="ECO:0000256" key="1">
    <source>
        <dbReference type="SAM" id="MobiDB-lite"/>
    </source>
</evidence>
<dbReference type="RefSeq" id="WP_341467991.1">
    <property type="nucleotide sequence ID" value="NZ_CP128399.1"/>
</dbReference>
<dbReference type="AlphaFoldDB" id="A0A8T7M3T9"/>
<name>A0A8T7M3T9_9CHLR</name>
<dbReference type="SUPFAM" id="SSF52540">
    <property type="entry name" value="P-loop containing nucleoside triphosphate hydrolases"/>
    <property type="match status" value="1"/>
</dbReference>
<dbReference type="InterPro" id="IPR011990">
    <property type="entry name" value="TPR-like_helical_dom_sf"/>
</dbReference>
<dbReference type="InterPro" id="IPR049945">
    <property type="entry name" value="AAA_22"/>
</dbReference>
<dbReference type="Gene3D" id="3.40.50.300">
    <property type="entry name" value="P-loop containing nucleotide triphosphate hydrolases"/>
    <property type="match status" value="1"/>
</dbReference>
<sequence length="777" mass="87311">MMSIFGQKHNLPASLTSFVGRRKELEQIRQLMNTARLLTLIGPGGSGKTRLSIETATSLLENYRDGVWFIELSAISDPTLIPQTIVRALDLLEQQDTPLLEALAVYWRDKKILLILDNCEHLVEECARITSQLLKNCPYLQILATSREALSIAGENTLLIQPLSLPTAETGLNGSEALQLFTERVRAVHPNFVINANNAQPVSQICRKLEGIPLALELAAARTRSLSVEQIAERLDHRFHLLTNYDRTAEPRQQTLYALIEWSYSLLPEREKVVFLRLSIFTGGWTLEAAESVCAGRFQAKTGQKQIDQAEVLNLMSQLINKSLVQMEQTPNVRYRMLETIRQYALEKLSESGDLEVTRQRHAAYYLELAEQARTRLTGSEQIYWLERLETEHDNLRAVLGWATAPVPEQTNDSISPDFSEPYLVGLRLGGALWRFWQLHIHTIEGSRWLEKTVALAEGKPVPIQLKARAYHGLAILLSTLDFERSLYYHQENLRLRQEMNDLAGIADAYNGLGWVYFNYQHDLAKSHHLSRESEALARQLNDKWRIAAALTLRCLLAIADQDPVSSIPLAYEGNRLFQETGDFYSATTGFIGLSSMMLVAGDYKAARKLFKENLPLILQYKNKIAMLVALVHIAGLAGLEANETGPESARLGARLMSASMELGKNWTLGDEPPFSKRIREPLLQAIRSQLDEATYEAMVTEGKRLAMEEALALAQQIVNSEPELKPYPADTSPSGSTSPAGLSEREVEVRGGAFTLYIRQNRCHLSHCCHPFRGGK</sequence>
<dbReference type="PANTHER" id="PTHR47691:SF3">
    <property type="entry name" value="HTH-TYPE TRANSCRIPTIONAL REGULATOR RV0890C-RELATED"/>
    <property type="match status" value="1"/>
</dbReference>
<keyword evidence="6" id="KW-1185">Reference proteome</keyword>
<dbReference type="PRINTS" id="PR00364">
    <property type="entry name" value="DISEASERSIST"/>
</dbReference>
<feature type="compositionally biased region" description="Polar residues" evidence="1">
    <location>
        <begin position="732"/>
        <end position="741"/>
    </location>
</feature>
<evidence type="ECO:0000313" key="5">
    <source>
        <dbReference type="Proteomes" id="UP000521676"/>
    </source>
</evidence>
<dbReference type="InterPro" id="IPR036388">
    <property type="entry name" value="WH-like_DNA-bd_sf"/>
</dbReference>
<dbReference type="PANTHER" id="PTHR47691">
    <property type="entry name" value="REGULATOR-RELATED"/>
    <property type="match status" value="1"/>
</dbReference>
<evidence type="ECO:0000259" key="2">
    <source>
        <dbReference type="Pfam" id="PF13401"/>
    </source>
</evidence>
<organism evidence="3 5">
    <name type="scientific">Candidatus Chlorohelix allophototropha</name>
    <dbReference type="NCBI Taxonomy" id="3003348"/>
    <lineage>
        <taxon>Bacteria</taxon>
        <taxon>Bacillati</taxon>
        <taxon>Chloroflexota</taxon>
        <taxon>Chloroflexia</taxon>
        <taxon>Candidatus Chloroheliales</taxon>
        <taxon>Candidatus Chloroheliaceae</taxon>
        <taxon>Candidatus Chlorohelix</taxon>
    </lineage>
</organism>
<dbReference type="EMBL" id="CP128399">
    <property type="protein sequence ID" value="WJW66112.1"/>
    <property type="molecule type" value="Genomic_DNA"/>
</dbReference>
<dbReference type="Gene3D" id="1.10.10.10">
    <property type="entry name" value="Winged helix-like DNA-binding domain superfamily/Winged helix DNA-binding domain"/>
    <property type="match status" value="1"/>
</dbReference>
<evidence type="ECO:0000313" key="3">
    <source>
        <dbReference type="EMBL" id="NWJ46742.1"/>
    </source>
</evidence>
<evidence type="ECO:0000313" key="4">
    <source>
        <dbReference type="EMBL" id="WJW66112.1"/>
    </source>
</evidence>
<dbReference type="Gene3D" id="1.25.40.10">
    <property type="entry name" value="Tetratricopeptide repeat domain"/>
    <property type="match status" value="1"/>
</dbReference>
<dbReference type="SUPFAM" id="SSF48452">
    <property type="entry name" value="TPR-like"/>
    <property type="match status" value="1"/>
</dbReference>
<evidence type="ECO:0000313" key="6">
    <source>
        <dbReference type="Proteomes" id="UP001431572"/>
    </source>
</evidence>
<dbReference type="Proteomes" id="UP000521676">
    <property type="component" value="Unassembled WGS sequence"/>
</dbReference>
<protein>
    <submittedName>
        <fullName evidence="3">AAA family ATPase</fullName>
    </submittedName>
</protein>
<feature type="region of interest" description="Disordered" evidence="1">
    <location>
        <begin position="724"/>
        <end position="746"/>
    </location>
</feature>
<dbReference type="InterPro" id="IPR027417">
    <property type="entry name" value="P-loop_NTPase"/>
</dbReference>
<dbReference type="GO" id="GO:0043531">
    <property type="term" value="F:ADP binding"/>
    <property type="evidence" value="ECO:0007669"/>
    <property type="project" value="InterPro"/>
</dbReference>
<reference evidence="3 5" key="1">
    <citation type="submission" date="2020-06" db="EMBL/GenBank/DDBJ databases">
        <title>Anoxygenic phototrophic Chloroflexota member uses a Type I reaction center.</title>
        <authorList>
            <person name="Tsuji J.M."/>
            <person name="Shaw N.A."/>
            <person name="Nagashima S."/>
            <person name="Venkiteswaran J."/>
            <person name="Schiff S.L."/>
            <person name="Hanada S."/>
            <person name="Tank M."/>
            <person name="Neufeld J.D."/>
        </authorList>
    </citation>
    <scope>NUCLEOTIDE SEQUENCE [LARGE SCALE GENOMIC DNA]</scope>
    <source>
        <strain evidence="3">L227-S17</strain>
    </source>
</reference>
<dbReference type="Proteomes" id="UP001431572">
    <property type="component" value="Chromosome 1"/>
</dbReference>
<reference evidence="4" key="2">
    <citation type="journal article" date="2024" name="Nature">
        <title>Anoxygenic phototroph of the Chloroflexota uses a type I reaction centre.</title>
        <authorList>
            <person name="Tsuji J.M."/>
            <person name="Shaw N.A."/>
            <person name="Nagashima S."/>
            <person name="Venkiteswaran J.J."/>
            <person name="Schiff S.L."/>
            <person name="Watanabe T."/>
            <person name="Fukui M."/>
            <person name="Hanada S."/>
            <person name="Tank M."/>
            <person name="Neufeld J.D."/>
        </authorList>
    </citation>
    <scope>NUCLEOTIDE SEQUENCE</scope>
    <source>
        <strain evidence="4">L227-S17</strain>
    </source>
</reference>
<gene>
    <name evidence="3" type="ORF">HXX08_12755</name>
    <name evidence="4" type="ORF">OZ401_001897</name>
</gene>
<accession>A0A8T7M3T9</accession>
<feature type="domain" description="ORC1/DEAH AAA+ ATPase" evidence="2">
    <location>
        <begin position="34"/>
        <end position="135"/>
    </location>
</feature>
<dbReference type="Pfam" id="PF13401">
    <property type="entry name" value="AAA_22"/>
    <property type="match status" value="1"/>
</dbReference>
<dbReference type="EMBL" id="JACATZ010000001">
    <property type="protein sequence ID" value="NWJ46742.1"/>
    <property type="molecule type" value="Genomic_DNA"/>
</dbReference>